<comment type="caution">
    <text evidence="1">The sequence shown here is derived from an EMBL/GenBank/DDBJ whole genome shotgun (WGS) entry which is preliminary data.</text>
</comment>
<accession>I7KWY8</accession>
<dbReference type="OrthoDB" id="9811802at2"/>
<evidence type="ECO:0000313" key="1">
    <source>
        <dbReference type="EMBL" id="CCJ34756.1"/>
    </source>
</evidence>
<dbReference type="AlphaFoldDB" id="I7KWY8"/>
<organism evidence="1 2">
    <name type="scientific">Caloramator australicus RC3</name>
    <dbReference type="NCBI Taxonomy" id="857293"/>
    <lineage>
        <taxon>Bacteria</taxon>
        <taxon>Bacillati</taxon>
        <taxon>Bacillota</taxon>
        <taxon>Clostridia</taxon>
        <taxon>Eubacteriales</taxon>
        <taxon>Clostridiaceae</taxon>
        <taxon>Caloramator</taxon>
    </lineage>
</organism>
<dbReference type="NCBIfam" id="NF040559">
    <property type="entry name" value="CAS_Csx20"/>
    <property type="match status" value="1"/>
</dbReference>
<name>I7KWY8_9CLOT</name>
<keyword evidence="2" id="KW-1185">Reference proteome</keyword>
<reference evidence="1 2" key="1">
    <citation type="journal article" date="2011" name="J. Bacteriol.">
        <title>Draft genome sequence of Caloramator australicus strain RC3T, a thermoanaerobe from the Great Artesian Basin of Australia.</title>
        <authorList>
            <person name="Ogg C.D."/>
            <person name="Patel B.K.C."/>
        </authorList>
    </citation>
    <scope>NUCLEOTIDE SEQUENCE [LARGE SCALE GENOMIC DNA]</scope>
    <source>
        <strain evidence="1 2">RC3</strain>
    </source>
</reference>
<evidence type="ECO:0000313" key="2">
    <source>
        <dbReference type="Proteomes" id="UP000007652"/>
    </source>
</evidence>
<dbReference type="Proteomes" id="UP000007652">
    <property type="component" value="Unassembled WGS sequence"/>
</dbReference>
<protein>
    <submittedName>
        <fullName evidence="1">Uncharacterized protein MJ1673</fullName>
    </submittedName>
</protein>
<proteinExistence type="predicted"/>
<dbReference type="EMBL" id="CAKP01000154">
    <property type="protein sequence ID" value="CCJ34756.1"/>
    <property type="molecule type" value="Genomic_DNA"/>
</dbReference>
<dbReference type="eggNOG" id="ENOG5032U8B">
    <property type="taxonomic scope" value="Bacteria"/>
</dbReference>
<sequence>MKRMVLLFSHDLTQEQIKEANERFNIEEFIKLPEKLQQKWSNVPPEGEFTEIYFDDFKEFIEDNLRKGDFVLIQGDFGATVYMVNWAFKKGFIPVYATTVRKYENYKGEDGSIKNIHYFKHVNFRLYKVE</sequence>
<dbReference type="STRING" id="857293.CAAU_2673"/>
<dbReference type="InterPro" id="IPR049811">
    <property type="entry name" value="MJ1673-like_dom"/>
</dbReference>
<gene>
    <name evidence="1" type="ORF">CAAU_2673</name>
</gene>